<dbReference type="EMBL" id="QGSZ01000270">
    <property type="protein sequence ID" value="RQW99406.1"/>
    <property type="molecule type" value="Genomic_DNA"/>
</dbReference>
<evidence type="ECO:0000313" key="2">
    <source>
        <dbReference type="Proteomes" id="UP000282312"/>
    </source>
</evidence>
<dbReference type="OrthoDB" id="6681382at2"/>
<gene>
    <name evidence="1" type="ORF">DLJ59_24815</name>
</gene>
<keyword evidence="2" id="KW-1185">Reference proteome</keyword>
<dbReference type="RefSeq" id="WP_124775003.1">
    <property type="nucleotide sequence ID" value="NZ_JBEZFR010000001.1"/>
</dbReference>
<protein>
    <recommendedName>
        <fullName evidence="3">2OG-Fe dioxygenase family protein</fullName>
    </recommendedName>
</protein>
<proteinExistence type="predicted"/>
<accession>A0A3N9WZ83</accession>
<dbReference type="AlphaFoldDB" id="A0A3N9WZ83"/>
<evidence type="ECO:0008006" key="3">
    <source>
        <dbReference type="Google" id="ProtNLM"/>
    </source>
</evidence>
<comment type="caution">
    <text evidence="1">The sequence shown here is derived from an EMBL/GenBank/DDBJ whole genome shotgun (WGS) entry which is preliminary data.</text>
</comment>
<reference evidence="1 2" key="1">
    <citation type="submission" date="2018-05" db="EMBL/GenBank/DDBJ databases">
        <title>Micromonospora from Atacama Desert.</title>
        <authorList>
            <person name="Carro L."/>
            <person name="Goodfellow M."/>
            <person name="Klenk H.-P."/>
        </authorList>
    </citation>
    <scope>NUCLEOTIDE SEQUENCE [LARGE SCALE GENOMIC DNA]</scope>
    <source>
        <strain evidence="1 2">LB39</strain>
    </source>
</reference>
<dbReference type="Gene3D" id="2.60.120.620">
    <property type="entry name" value="q2cbj1_9rhob like domain"/>
    <property type="match status" value="1"/>
</dbReference>
<organism evidence="1 2">
    <name type="scientific">Micromonospora inaquosa</name>
    <dbReference type="NCBI Taxonomy" id="2203716"/>
    <lineage>
        <taxon>Bacteria</taxon>
        <taxon>Bacillati</taxon>
        <taxon>Actinomycetota</taxon>
        <taxon>Actinomycetes</taxon>
        <taxon>Micromonosporales</taxon>
        <taxon>Micromonosporaceae</taxon>
        <taxon>Micromonospora</taxon>
    </lineage>
</organism>
<dbReference type="InterPro" id="IPR018724">
    <property type="entry name" value="2OG-Fe_dioxygenase"/>
</dbReference>
<name>A0A3N9WZ83_9ACTN</name>
<dbReference type="Proteomes" id="UP000282312">
    <property type="component" value="Unassembled WGS sequence"/>
</dbReference>
<dbReference type="Pfam" id="PF10014">
    <property type="entry name" value="2OG-Fe_Oxy_2"/>
    <property type="match status" value="1"/>
</dbReference>
<sequence>MPIKNLALLGAQDIVKNGWAHEQLPVSVTDGWYEFAKFWEDLPIDPYVQPSHRTRRYRRLGRLLGRAGGGLETLPAEPFYQATDVNRVYGGQARQFAPITPEVYENANFQAAIAHDLGFISRSGEIDSDWSITVHMIRVAADDEGTSSPAPEGRHSDGHDYVAIHLIGRQNCAGGVSRVFRKGESEPLFEHTMSNPMETILLDDRAMEHEVTPIGPEGATIATRDMMIIDFERA</sequence>
<dbReference type="GO" id="GO:0051213">
    <property type="term" value="F:dioxygenase activity"/>
    <property type="evidence" value="ECO:0007669"/>
    <property type="project" value="InterPro"/>
</dbReference>
<evidence type="ECO:0000313" key="1">
    <source>
        <dbReference type="EMBL" id="RQW99406.1"/>
    </source>
</evidence>